<dbReference type="NCBIfam" id="TIGR00229">
    <property type="entry name" value="sensory_box"/>
    <property type="match status" value="1"/>
</dbReference>
<dbReference type="Gene3D" id="1.20.5.430">
    <property type="match status" value="1"/>
</dbReference>
<protein>
    <submittedName>
        <fullName evidence="1">PpsR</fullName>
    </submittedName>
</protein>
<keyword evidence="2" id="KW-1185">Reference proteome</keyword>
<dbReference type="GO" id="GO:0043565">
    <property type="term" value="F:sequence-specific DNA binding"/>
    <property type="evidence" value="ECO:0007669"/>
    <property type="project" value="InterPro"/>
</dbReference>
<dbReference type="SUPFAM" id="SSF55785">
    <property type="entry name" value="PYP-like sensor domain (PAS domain)"/>
    <property type="match status" value="2"/>
</dbReference>
<dbReference type="PROSITE" id="PS50112">
    <property type="entry name" value="PAS"/>
    <property type="match status" value="2"/>
</dbReference>
<dbReference type="Proteomes" id="UP000060699">
    <property type="component" value="Chromosome"/>
</dbReference>
<dbReference type="PRINTS" id="PR01590">
    <property type="entry name" value="HTHFIS"/>
</dbReference>
<dbReference type="Pfam" id="PF02954">
    <property type="entry name" value="HTH_8"/>
    <property type="match status" value="1"/>
</dbReference>
<sequence>MQTHGTAAHPQRFEAPERHFAGMSADFLARIVAAACDVALVVDSQGVIRDVSLGASAAAELAELRQWVGRRWSETVTIENRGKVQAMLAAGQPAADPGTTAAVMPERQVTHALSGGIDLPISYSIVPLDAQGGVLALGRDLREVAAVQQRLVDAQQSMERDYLRLRHTEARYRLLFEAVDEAVLVLDASSLVVFEHNAAATQLLGDAGKRLIGRSLLDLLQAGSQADAQAALAQARSGGRCDDLPVRLAAPSGTAGQGAELHLSASAFRQDSTTLLLARLSSTAATSPQKGASQGEASPSLLDVVNTLPDAFVLTDMQGRILSANQAFGDMLQLPPGEAVVGQPLDRWLGRTSVDMSVLIGNLRQHGVLRLFPTTLRSGFGEASPVEVSAVAVPDGRQACLGFAIRDVARRLPAETRPTRQLPRSVEQLTGLVGRLPLKDIVGETTDLIEKLCIEAALELTRDHRASAAEMLGLSRQSLYVKLRRYGILGDTTQDDTMASD</sequence>
<dbReference type="EMBL" id="CP013729">
    <property type="protein sequence ID" value="ALV05511.1"/>
    <property type="molecule type" value="Genomic_DNA"/>
</dbReference>
<dbReference type="OrthoDB" id="5499170at2"/>
<dbReference type="Gene3D" id="1.10.10.60">
    <property type="entry name" value="Homeodomain-like"/>
    <property type="match status" value="1"/>
</dbReference>
<dbReference type="NCBIfam" id="TIGR02040">
    <property type="entry name" value="PpsR-CrtJ"/>
    <property type="match status" value="1"/>
</dbReference>
<dbReference type="InterPro" id="IPR052155">
    <property type="entry name" value="Biofilm_reg_signaling"/>
</dbReference>
<dbReference type="Pfam" id="PF00989">
    <property type="entry name" value="PAS"/>
    <property type="match status" value="1"/>
</dbReference>
<dbReference type="Pfam" id="PF13188">
    <property type="entry name" value="PAS_8"/>
    <property type="match status" value="1"/>
</dbReference>
<gene>
    <name evidence="1" type="ORF">RD2015_1017</name>
</gene>
<dbReference type="InterPro" id="IPR000014">
    <property type="entry name" value="PAS"/>
</dbReference>
<dbReference type="SMART" id="SM00091">
    <property type="entry name" value="PAS"/>
    <property type="match status" value="3"/>
</dbReference>
<dbReference type="PATRIC" id="fig|76731.3.peg.1036"/>
<organism evidence="1 2">
    <name type="scientific">Roseateles depolymerans</name>
    <dbReference type="NCBI Taxonomy" id="76731"/>
    <lineage>
        <taxon>Bacteria</taxon>
        <taxon>Pseudomonadati</taxon>
        <taxon>Pseudomonadota</taxon>
        <taxon>Betaproteobacteria</taxon>
        <taxon>Burkholderiales</taxon>
        <taxon>Sphaerotilaceae</taxon>
        <taxon>Roseateles</taxon>
    </lineage>
</organism>
<accession>A0A0U3LKU5</accession>
<dbReference type="Gene3D" id="3.30.450.20">
    <property type="entry name" value="PAS domain"/>
    <property type="match status" value="3"/>
</dbReference>
<dbReference type="SUPFAM" id="SSF46689">
    <property type="entry name" value="Homeodomain-like"/>
    <property type="match status" value="1"/>
</dbReference>
<dbReference type="AlphaFoldDB" id="A0A0U3LKU5"/>
<evidence type="ECO:0000313" key="1">
    <source>
        <dbReference type="EMBL" id="ALV05511.1"/>
    </source>
</evidence>
<dbReference type="GO" id="GO:0006355">
    <property type="term" value="P:regulation of DNA-templated transcription"/>
    <property type="evidence" value="ECO:0007669"/>
    <property type="project" value="InterPro"/>
</dbReference>
<dbReference type="InterPro" id="IPR009057">
    <property type="entry name" value="Homeodomain-like_sf"/>
</dbReference>
<reference evidence="1 2" key="1">
    <citation type="submission" date="2015-12" db="EMBL/GenBank/DDBJ databases">
        <title>Complete genome of Roseateles depolymerans KCTC 42856.</title>
        <authorList>
            <person name="Kim K.M."/>
        </authorList>
    </citation>
    <scope>NUCLEOTIDE SEQUENCE [LARGE SCALE GENOMIC DNA]</scope>
    <source>
        <strain evidence="1 2">KCTC 42856</strain>
    </source>
</reference>
<evidence type="ECO:0000313" key="2">
    <source>
        <dbReference type="Proteomes" id="UP000060699"/>
    </source>
</evidence>
<dbReference type="InterPro" id="IPR011785">
    <property type="entry name" value="Tscrpt_reg_PpsR-CrtJ"/>
</dbReference>
<dbReference type="InterPro" id="IPR013767">
    <property type="entry name" value="PAS_fold"/>
</dbReference>
<dbReference type="RefSeq" id="WP_083525348.1">
    <property type="nucleotide sequence ID" value="NZ_QUMT01000003.1"/>
</dbReference>
<dbReference type="PANTHER" id="PTHR44757:SF2">
    <property type="entry name" value="BIOFILM ARCHITECTURE MAINTENANCE PROTEIN MBAA"/>
    <property type="match status" value="1"/>
</dbReference>
<dbReference type="InterPro" id="IPR035965">
    <property type="entry name" value="PAS-like_dom_sf"/>
</dbReference>
<dbReference type="CDD" id="cd00130">
    <property type="entry name" value="PAS"/>
    <property type="match status" value="1"/>
</dbReference>
<dbReference type="STRING" id="76731.RD2015_1017"/>
<name>A0A0U3LKU5_9BURK</name>
<proteinExistence type="predicted"/>
<dbReference type="InterPro" id="IPR002197">
    <property type="entry name" value="HTH_Fis"/>
</dbReference>
<dbReference type="PANTHER" id="PTHR44757">
    <property type="entry name" value="DIGUANYLATE CYCLASE DGCP"/>
    <property type="match status" value="1"/>
</dbReference>
<dbReference type="KEGG" id="rdp:RD2015_1017"/>